<evidence type="ECO:0000313" key="2">
    <source>
        <dbReference type="WBParaSite" id="ES5_v2.g16146.t1"/>
    </source>
</evidence>
<accession>A0AC34FG94</accession>
<evidence type="ECO:0000313" key="1">
    <source>
        <dbReference type="Proteomes" id="UP000887579"/>
    </source>
</evidence>
<dbReference type="Proteomes" id="UP000887579">
    <property type="component" value="Unplaced"/>
</dbReference>
<sequence length="627" mass="69901">MVLLLLLFLSIPAFSAAILNDTSLSSTNDPPQQLSNVNACLKSAKTIPNNLLNGRTLAGIVGYGWDDLQSTVTKPIFAEEFKACQAEPTGAFLLPDNVIATPLLQTSLDRMAEFCETFNEFRQKISNSFSASAKGKYHLFSASGTFSTKHQESKENFAKYKSSLLRSKLIYKSFNLYRDPVGSLEAGFIDRIEQLSDAIFRNLTYRPQYLAQMIVKDFGTHYISTADTGAIIEQEIFIDSNHQFTVNTTLDSVRASAAAGFGSYFGAKAEGTHEVTTESKQTLSKITKHSKISTSGGPNVNSVLSFSDNGTLLVDNLVSFNHDGDWLYEIVVPRNFPLIDSSIIFTAQIYLKNAIELYYRKNTIRGCMDMNAPNYNFEANLDDGTCEFNNDSYPFGGVYQTCVPIKKQSFIFEIATPEWRCDGLKQDNLFIGKPGCEDALFEPVKLLDEIYGFEDRIEKHVREECETTFLFFEDCWDVYYDVIYKDAVKVEAFWCRKKANVEIPPEKGAMFGGLFEEGKANEFTGAAECPGSYQPYHLGRHVTLTASISDTLAAIAKFRLPPNNTDICKNCEAAGGTVSIIWLFIMLGIFAGFITIAGIVLYRRQQRPNALPSAENLRLLEDDANIP</sequence>
<dbReference type="WBParaSite" id="ES5_v2.g16146.t1">
    <property type="protein sequence ID" value="ES5_v2.g16146.t1"/>
    <property type="gene ID" value="ES5_v2.g16146"/>
</dbReference>
<protein>
    <submittedName>
        <fullName evidence="2">Macrophage-expressed gene 1 protein</fullName>
    </submittedName>
</protein>
<proteinExistence type="predicted"/>
<name>A0AC34FG94_9BILA</name>
<organism evidence="1 2">
    <name type="scientific">Panagrolaimus sp. ES5</name>
    <dbReference type="NCBI Taxonomy" id="591445"/>
    <lineage>
        <taxon>Eukaryota</taxon>
        <taxon>Metazoa</taxon>
        <taxon>Ecdysozoa</taxon>
        <taxon>Nematoda</taxon>
        <taxon>Chromadorea</taxon>
        <taxon>Rhabditida</taxon>
        <taxon>Tylenchina</taxon>
        <taxon>Panagrolaimomorpha</taxon>
        <taxon>Panagrolaimoidea</taxon>
        <taxon>Panagrolaimidae</taxon>
        <taxon>Panagrolaimus</taxon>
    </lineage>
</organism>
<reference evidence="2" key="1">
    <citation type="submission" date="2022-11" db="UniProtKB">
        <authorList>
            <consortium name="WormBaseParasite"/>
        </authorList>
    </citation>
    <scope>IDENTIFICATION</scope>
</reference>